<dbReference type="InterPro" id="IPR013520">
    <property type="entry name" value="Ribonucl_H"/>
</dbReference>
<dbReference type="Proteomes" id="UP000054477">
    <property type="component" value="Unassembled WGS sequence"/>
</dbReference>
<dbReference type="PANTHER" id="PTHR12801">
    <property type="entry name" value="RNA EXONUCLEASE REXO1 / RECO3 FAMILY MEMBER-RELATED"/>
    <property type="match status" value="1"/>
</dbReference>
<dbReference type="STRING" id="1095629.A0A0C9X0G5"/>
<evidence type="ECO:0000256" key="4">
    <source>
        <dbReference type="ARBA" id="ARBA00022839"/>
    </source>
</evidence>
<evidence type="ECO:0000256" key="3">
    <source>
        <dbReference type="ARBA" id="ARBA00022801"/>
    </source>
</evidence>
<keyword evidence="1" id="KW-0698">rRNA processing</keyword>
<dbReference type="InterPro" id="IPR036397">
    <property type="entry name" value="RNaseH_sf"/>
</dbReference>
<reference evidence="8" key="2">
    <citation type="submission" date="2015-01" db="EMBL/GenBank/DDBJ databases">
        <title>Evolutionary Origins and Diversification of the Mycorrhizal Mutualists.</title>
        <authorList>
            <consortium name="DOE Joint Genome Institute"/>
            <consortium name="Mycorrhizal Genomics Consortium"/>
            <person name="Kohler A."/>
            <person name="Kuo A."/>
            <person name="Nagy L.G."/>
            <person name="Floudas D."/>
            <person name="Copeland A."/>
            <person name="Barry K.W."/>
            <person name="Cichocki N."/>
            <person name="Veneault-Fourrey C."/>
            <person name="LaButti K."/>
            <person name="Lindquist E.A."/>
            <person name="Lipzen A."/>
            <person name="Lundell T."/>
            <person name="Morin E."/>
            <person name="Murat C."/>
            <person name="Riley R."/>
            <person name="Ohm R."/>
            <person name="Sun H."/>
            <person name="Tunlid A."/>
            <person name="Henrissat B."/>
            <person name="Grigoriev I.V."/>
            <person name="Hibbett D.S."/>
            <person name="Martin F."/>
        </authorList>
    </citation>
    <scope>NUCLEOTIDE SEQUENCE [LARGE SCALE GENOMIC DNA]</scope>
    <source>
        <strain evidence="8">LaAM-08-1</strain>
    </source>
</reference>
<dbReference type="EMBL" id="KN838559">
    <property type="protein sequence ID" value="KIK05560.1"/>
    <property type="molecule type" value="Genomic_DNA"/>
</dbReference>
<sequence>YVAVGVINVYIGVVEVNGVYERVPMVARVRVSMTDYRGNVLLDTFVRPTHSVEDYRMVDTGLCFSDLENAPLFVDVQQRVARLMKGRVLVGHRLWIFLSVLGLSHPALDTRDLALFRPLRKRLKSRCLVSLPTLVRIFMGREVGLDYENPLESARASMDLFRSCQELFEGIVYAGAWPCDLPPTAFAKHFL</sequence>
<protein>
    <recommendedName>
        <fullName evidence="6">Exonuclease domain-containing protein</fullName>
    </recommendedName>
</protein>
<keyword evidence="3" id="KW-0378">Hydrolase</keyword>
<dbReference type="GO" id="GO:0005634">
    <property type="term" value="C:nucleus"/>
    <property type="evidence" value="ECO:0007669"/>
    <property type="project" value="TreeGrafter"/>
</dbReference>
<dbReference type="SMART" id="SM00479">
    <property type="entry name" value="EXOIII"/>
    <property type="match status" value="1"/>
</dbReference>
<feature type="non-terminal residue" evidence="7">
    <location>
        <position position="191"/>
    </location>
</feature>
<evidence type="ECO:0000313" key="7">
    <source>
        <dbReference type="EMBL" id="KIK05560.1"/>
    </source>
</evidence>
<accession>A0A0C9X0G5</accession>
<comment type="function">
    <text evidence="5">Exoribonuclease involved in ribosome biosynthesis. Involved in the processing of ITS1, the internal transcribed spacer localized between the 18S and 5.8S rRNAs.</text>
</comment>
<evidence type="ECO:0000259" key="6">
    <source>
        <dbReference type="SMART" id="SM00479"/>
    </source>
</evidence>
<evidence type="ECO:0000256" key="1">
    <source>
        <dbReference type="ARBA" id="ARBA00022552"/>
    </source>
</evidence>
<organism evidence="7 8">
    <name type="scientific">Laccaria amethystina LaAM-08-1</name>
    <dbReference type="NCBI Taxonomy" id="1095629"/>
    <lineage>
        <taxon>Eukaryota</taxon>
        <taxon>Fungi</taxon>
        <taxon>Dikarya</taxon>
        <taxon>Basidiomycota</taxon>
        <taxon>Agaricomycotina</taxon>
        <taxon>Agaricomycetes</taxon>
        <taxon>Agaricomycetidae</taxon>
        <taxon>Agaricales</taxon>
        <taxon>Agaricineae</taxon>
        <taxon>Hydnangiaceae</taxon>
        <taxon>Laccaria</taxon>
    </lineage>
</organism>
<evidence type="ECO:0000313" key="8">
    <source>
        <dbReference type="Proteomes" id="UP000054477"/>
    </source>
</evidence>
<proteinExistence type="predicted"/>
<evidence type="ECO:0000256" key="5">
    <source>
        <dbReference type="ARBA" id="ARBA00025599"/>
    </source>
</evidence>
<dbReference type="SUPFAM" id="SSF53098">
    <property type="entry name" value="Ribonuclease H-like"/>
    <property type="match status" value="1"/>
</dbReference>
<feature type="non-terminal residue" evidence="7">
    <location>
        <position position="1"/>
    </location>
</feature>
<dbReference type="InterPro" id="IPR012337">
    <property type="entry name" value="RNaseH-like_sf"/>
</dbReference>
<keyword evidence="8" id="KW-1185">Reference proteome</keyword>
<name>A0A0C9X0G5_9AGAR</name>
<dbReference type="Gene3D" id="3.30.420.10">
    <property type="entry name" value="Ribonuclease H-like superfamily/Ribonuclease H"/>
    <property type="match status" value="1"/>
</dbReference>
<dbReference type="InterPro" id="IPR047021">
    <property type="entry name" value="REXO1/3/4-like"/>
</dbReference>
<feature type="domain" description="Exonuclease" evidence="6">
    <location>
        <begin position="10"/>
        <end position="170"/>
    </location>
</feature>
<gene>
    <name evidence="7" type="ORF">K443DRAFT_44659</name>
</gene>
<dbReference type="OrthoDB" id="8191639at2759"/>
<dbReference type="AlphaFoldDB" id="A0A0C9X0G5"/>
<keyword evidence="2" id="KW-0540">Nuclease</keyword>
<dbReference type="HOGENOM" id="CLU_022453_3_0_1"/>
<keyword evidence="4" id="KW-0269">Exonuclease</keyword>
<dbReference type="GO" id="GO:0006364">
    <property type="term" value="P:rRNA processing"/>
    <property type="evidence" value="ECO:0007669"/>
    <property type="project" value="UniProtKB-KW"/>
</dbReference>
<reference evidence="7 8" key="1">
    <citation type="submission" date="2014-04" db="EMBL/GenBank/DDBJ databases">
        <authorList>
            <consortium name="DOE Joint Genome Institute"/>
            <person name="Kuo A."/>
            <person name="Kohler A."/>
            <person name="Nagy L.G."/>
            <person name="Floudas D."/>
            <person name="Copeland A."/>
            <person name="Barry K.W."/>
            <person name="Cichocki N."/>
            <person name="Veneault-Fourrey C."/>
            <person name="LaButti K."/>
            <person name="Lindquist E.A."/>
            <person name="Lipzen A."/>
            <person name="Lundell T."/>
            <person name="Morin E."/>
            <person name="Murat C."/>
            <person name="Sun H."/>
            <person name="Tunlid A."/>
            <person name="Henrissat B."/>
            <person name="Grigoriev I.V."/>
            <person name="Hibbett D.S."/>
            <person name="Martin F."/>
            <person name="Nordberg H.P."/>
            <person name="Cantor M.N."/>
            <person name="Hua S.X."/>
        </authorList>
    </citation>
    <scope>NUCLEOTIDE SEQUENCE [LARGE SCALE GENOMIC DNA]</scope>
    <source>
        <strain evidence="7 8">LaAM-08-1</strain>
    </source>
</reference>
<dbReference type="GO" id="GO:0004527">
    <property type="term" value="F:exonuclease activity"/>
    <property type="evidence" value="ECO:0007669"/>
    <property type="project" value="UniProtKB-KW"/>
</dbReference>
<evidence type="ECO:0000256" key="2">
    <source>
        <dbReference type="ARBA" id="ARBA00022722"/>
    </source>
</evidence>
<dbReference type="GO" id="GO:0003676">
    <property type="term" value="F:nucleic acid binding"/>
    <property type="evidence" value="ECO:0007669"/>
    <property type="project" value="InterPro"/>
</dbReference>
<dbReference type="PANTHER" id="PTHR12801:SF45">
    <property type="entry name" value="RNA EXONUCLEASE 4"/>
    <property type="match status" value="1"/>
</dbReference>
<dbReference type="Pfam" id="PF00929">
    <property type="entry name" value="RNase_T"/>
    <property type="match status" value="1"/>
</dbReference>